<dbReference type="SUPFAM" id="SSF56112">
    <property type="entry name" value="Protein kinase-like (PK-like)"/>
    <property type="match status" value="1"/>
</dbReference>
<dbReference type="Proteomes" id="UP000320762">
    <property type="component" value="Unassembled WGS sequence"/>
</dbReference>
<dbReference type="OrthoDB" id="10252171at2759"/>
<dbReference type="Gene3D" id="1.10.510.10">
    <property type="entry name" value="Transferase(Phosphotransferase) domain 1"/>
    <property type="match status" value="1"/>
</dbReference>
<feature type="domain" description="Protein kinase" evidence="6">
    <location>
        <begin position="46"/>
        <end position="340"/>
    </location>
</feature>
<evidence type="ECO:0000313" key="8">
    <source>
        <dbReference type="Proteomes" id="UP000320762"/>
    </source>
</evidence>
<dbReference type="GO" id="GO:0035556">
    <property type="term" value="P:intracellular signal transduction"/>
    <property type="evidence" value="ECO:0007669"/>
    <property type="project" value="TreeGrafter"/>
</dbReference>
<dbReference type="EMBL" id="VDMD01000001">
    <property type="protein sequence ID" value="TRM69816.1"/>
    <property type="molecule type" value="Genomic_DNA"/>
</dbReference>
<proteinExistence type="inferred from homology"/>
<dbReference type="GO" id="GO:0045719">
    <property type="term" value="P:negative regulation of glycogen biosynthetic process"/>
    <property type="evidence" value="ECO:0007669"/>
    <property type="project" value="TreeGrafter"/>
</dbReference>
<name>A0A550CYD6_9AGAR</name>
<sequence>MHASAPGPSSVAGPSKRAAAPPQGDHSTCPRFPPGHRLNRHFTAAYQLGQELGMGGFGFVTAARCLRTGEEVAVKFILKSRVPPAAWTQHEQMGQVPIEVMLLCRLDHPNIVKCKDVYEDSLYYYLVQELHGLPWQHAVALEQPHRPPQPIDGPVDPNSIARHRRASYDLFEFIESRQHKRLPETRARDVFGQLVDAVAYLDRRGIAHRDIKDENILIDSAHRVKLVDFGSASVCDPTGPRPYYSDFRGTTTYAAAEVLRGEAHQAAPAEVWALGVLLAFLLTGSSPFATAGDAAKGWVGLVEVPGEHMSQGAMDALRRCLDPNPKTRVTIQELKRHPWVAGGSR</sequence>
<dbReference type="PROSITE" id="PS00107">
    <property type="entry name" value="PROTEIN_KINASE_ATP"/>
    <property type="match status" value="1"/>
</dbReference>
<dbReference type="SMART" id="SM00220">
    <property type="entry name" value="S_TKc"/>
    <property type="match status" value="1"/>
</dbReference>
<dbReference type="GO" id="GO:0004674">
    <property type="term" value="F:protein serine/threonine kinase activity"/>
    <property type="evidence" value="ECO:0007669"/>
    <property type="project" value="UniProtKB-KW"/>
</dbReference>
<dbReference type="PANTHER" id="PTHR24346:SF72">
    <property type="entry name" value="CAMK PROTEIN KINASE"/>
    <property type="match status" value="1"/>
</dbReference>
<dbReference type="AlphaFoldDB" id="A0A550CYD6"/>
<dbReference type="InterPro" id="IPR017441">
    <property type="entry name" value="Protein_kinase_ATP_BS"/>
</dbReference>
<gene>
    <name evidence="7" type="ORF">BD626DRAFT_392036</name>
</gene>
<dbReference type="PROSITE" id="PS50011">
    <property type="entry name" value="PROTEIN_KINASE_DOM"/>
    <property type="match status" value="1"/>
</dbReference>
<organism evidence="7 8">
    <name type="scientific">Schizophyllum amplum</name>
    <dbReference type="NCBI Taxonomy" id="97359"/>
    <lineage>
        <taxon>Eukaryota</taxon>
        <taxon>Fungi</taxon>
        <taxon>Dikarya</taxon>
        <taxon>Basidiomycota</taxon>
        <taxon>Agaricomycotina</taxon>
        <taxon>Agaricomycetes</taxon>
        <taxon>Agaricomycetidae</taxon>
        <taxon>Agaricales</taxon>
        <taxon>Schizophyllaceae</taxon>
        <taxon>Schizophyllum</taxon>
    </lineage>
</organism>
<evidence type="ECO:0000256" key="4">
    <source>
        <dbReference type="RuleBase" id="RU000304"/>
    </source>
</evidence>
<dbReference type="InterPro" id="IPR000719">
    <property type="entry name" value="Prot_kinase_dom"/>
</dbReference>
<comment type="similarity">
    <text evidence="4">Belongs to the protein kinase superfamily.</text>
</comment>
<feature type="compositionally biased region" description="Low complexity" evidence="5">
    <location>
        <begin position="1"/>
        <end position="15"/>
    </location>
</feature>
<keyword evidence="7" id="KW-0808">Transferase</keyword>
<dbReference type="GO" id="GO:0005829">
    <property type="term" value="C:cytosol"/>
    <property type="evidence" value="ECO:0007669"/>
    <property type="project" value="TreeGrafter"/>
</dbReference>
<dbReference type="Gene3D" id="3.30.200.20">
    <property type="entry name" value="Phosphorylase Kinase, domain 1"/>
    <property type="match status" value="1"/>
</dbReference>
<feature type="region of interest" description="Disordered" evidence="5">
    <location>
        <begin position="1"/>
        <end position="33"/>
    </location>
</feature>
<dbReference type="InterPro" id="IPR008271">
    <property type="entry name" value="Ser/Thr_kinase_AS"/>
</dbReference>
<dbReference type="STRING" id="97359.A0A550CYD6"/>
<keyword evidence="7" id="KW-0418">Kinase</keyword>
<keyword evidence="1 3" id="KW-0547">Nucleotide-binding</keyword>
<evidence type="ECO:0000313" key="7">
    <source>
        <dbReference type="EMBL" id="TRM69816.1"/>
    </source>
</evidence>
<accession>A0A550CYD6</accession>
<evidence type="ECO:0000256" key="2">
    <source>
        <dbReference type="ARBA" id="ARBA00022840"/>
    </source>
</evidence>
<protein>
    <submittedName>
        <fullName evidence="7">Kinase-like domain-containing protein</fullName>
    </submittedName>
</protein>
<evidence type="ECO:0000256" key="1">
    <source>
        <dbReference type="ARBA" id="ARBA00022741"/>
    </source>
</evidence>
<evidence type="ECO:0000256" key="5">
    <source>
        <dbReference type="SAM" id="MobiDB-lite"/>
    </source>
</evidence>
<dbReference type="Pfam" id="PF00069">
    <property type="entry name" value="Pkinase"/>
    <property type="match status" value="2"/>
</dbReference>
<evidence type="ECO:0000256" key="3">
    <source>
        <dbReference type="PROSITE-ProRule" id="PRU10141"/>
    </source>
</evidence>
<keyword evidence="2 3" id="KW-0067">ATP-binding</keyword>
<dbReference type="InterPro" id="IPR011009">
    <property type="entry name" value="Kinase-like_dom_sf"/>
</dbReference>
<dbReference type="GO" id="GO:0005634">
    <property type="term" value="C:nucleus"/>
    <property type="evidence" value="ECO:0007669"/>
    <property type="project" value="TreeGrafter"/>
</dbReference>
<dbReference type="GO" id="GO:0005524">
    <property type="term" value="F:ATP binding"/>
    <property type="evidence" value="ECO:0007669"/>
    <property type="project" value="UniProtKB-UniRule"/>
</dbReference>
<dbReference type="PROSITE" id="PS00108">
    <property type="entry name" value="PROTEIN_KINASE_ST"/>
    <property type="match status" value="1"/>
</dbReference>
<reference evidence="7 8" key="1">
    <citation type="journal article" date="2019" name="New Phytol.">
        <title>Comparative genomics reveals unique wood-decay strategies and fruiting body development in the Schizophyllaceae.</title>
        <authorList>
            <person name="Almasi E."/>
            <person name="Sahu N."/>
            <person name="Krizsan K."/>
            <person name="Balint B."/>
            <person name="Kovacs G.M."/>
            <person name="Kiss B."/>
            <person name="Cseklye J."/>
            <person name="Drula E."/>
            <person name="Henrissat B."/>
            <person name="Nagy I."/>
            <person name="Chovatia M."/>
            <person name="Adam C."/>
            <person name="LaButti K."/>
            <person name="Lipzen A."/>
            <person name="Riley R."/>
            <person name="Grigoriev I.V."/>
            <person name="Nagy L.G."/>
        </authorList>
    </citation>
    <scope>NUCLEOTIDE SEQUENCE [LARGE SCALE GENOMIC DNA]</scope>
    <source>
        <strain evidence="7 8">NL-1724</strain>
    </source>
</reference>
<comment type="caution">
    <text evidence="7">The sequence shown here is derived from an EMBL/GenBank/DDBJ whole genome shotgun (WGS) entry which is preliminary data.</text>
</comment>
<keyword evidence="4" id="KW-0723">Serine/threonine-protein kinase</keyword>
<keyword evidence="8" id="KW-1185">Reference proteome</keyword>
<feature type="binding site" evidence="3">
    <location>
        <position position="79"/>
    </location>
    <ligand>
        <name>ATP</name>
        <dbReference type="ChEBI" id="CHEBI:30616"/>
    </ligand>
</feature>
<dbReference type="PANTHER" id="PTHR24346">
    <property type="entry name" value="MAP/MICROTUBULE AFFINITY-REGULATING KINASE"/>
    <property type="match status" value="1"/>
</dbReference>
<evidence type="ECO:0000259" key="6">
    <source>
        <dbReference type="PROSITE" id="PS50011"/>
    </source>
</evidence>